<sequence length="401" mass="44125">MAAGIDDLIEATPASRDRYVDFLRAASILAVVVGHWTIAVIAWRNGVIRSTSAVGKAPGLWLATWVFQVMPVFFFVGGYSNFVAYQSNRRRGGSSLAFVRTRARRLLVPSAAFLVAWAVIQVVLHLTDTGAPTEPVIGGVALLRGVRPPGQTIPFGPLWFLGAYLVVVCVAPFTVALHRRFRWWVPALLVVGAVVGDVIGFAGGVSGARYLNVLFVFLLPHQLGHFYGDGSAAGWPPSRLAAMAGVGLVGLVLLTNPWLFRWAGDARFEWFPGIGHYPRSMLGTDVEMVSNAYPPTLCYLFVGFWLIGLVLLLRPALSRWLQRPLAWKLTVLANARIMTLFLWHMTAYLAAIVVLWPLGFGRETVPSARWWLERPLWIVAPTVLLAGLVALFGRFEAQGRR</sequence>
<feature type="transmembrane region" description="Helical" evidence="1">
    <location>
        <begin position="63"/>
        <end position="85"/>
    </location>
</feature>
<evidence type="ECO:0000313" key="3">
    <source>
        <dbReference type="EMBL" id="CAA9254153.1"/>
    </source>
</evidence>
<feature type="transmembrane region" description="Helical" evidence="1">
    <location>
        <begin position="210"/>
        <end position="228"/>
    </location>
</feature>
<protein>
    <submittedName>
        <fullName evidence="3">Putative membrane protein</fullName>
    </submittedName>
</protein>
<dbReference type="PANTHER" id="PTHR37312:SF1">
    <property type="entry name" value="MEMBRANE-BOUND ACYLTRANSFERASE YKRP-RELATED"/>
    <property type="match status" value="1"/>
</dbReference>
<feature type="transmembrane region" description="Helical" evidence="1">
    <location>
        <begin position="106"/>
        <end position="126"/>
    </location>
</feature>
<feature type="transmembrane region" description="Helical" evidence="1">
    <location>
        <begin position="184"/>
        <end position="204"/>
    </location>
</feature>
<feature type="transmembrane region" description="Helical" evidence="1">
    <location>
        <begin position="158"/>
        <end position="177"/>
    </location>
</feature>
<keyword evidence="1" id="KW-0472">Membrane</keyword>
<feature type="transmembrane region" description="Helical" evidence="1">
    <location>
        <begin position="292"/>
        <end position="313"/>
    </location>
</feature>
<dbReference type="EMBL" id="CADCTF010000114">
    <property type="protein sequence ID" value="CAA9254153.1"/>
    <property type="molecule type" value="Genomic_DNA"/>
</dbReference>
<dbReference type="PANTHER" id="PTHR37312">
    <property type="entry name" value="MEMBRANE-BOUND ACYLTRANSFERASE YKRP-RELATED"/>
    <property type="match status" value="1"/>
</dbReference>
<reference evidence="3" key="1">
    <citation type="submission" date="2020-02" db="EMBL/GenBank/DDBJ databases">
        <authorList>
            <person name="Meier V. D."/>
        </authorList>
    </citation>
    <scope>NUCLEOTIDE SEQUENCE</scope>
    <source>
        <strain evidence="3">AVDCRST_MAG50</strain>
    </source>
</reference>
<evidence type="ECO:0000259" key="2">
    <source>
        <dbReference type="Pfam" id="PF01757"/>
    </source>
</evidence>
<feature type="transmembrane region" description="Helical" evidence="1">
    <location>
        <begin position="22"/>
        <end position="43"/>
    </location>
</feature>
<dbReference type="InterPro" id="IPR002656">
    <property type="entry name" value="Acyl_transf_3_dom"/>
</dbReference>
<dbReference type="GO" id="GO:0016747">
    <property type="term" value="F:acyltransferase activity, transferring groups other than amino-acyl groups"/>
    <property type="evidence" value="ECO:0007669"/>
    <property type="project" value="InterPro"/>
</dbReference>
<feature type="transmembrane region" description="Helical" evidence="1">
    <location>
        <begin position="240"/>
        <end position="260"/>
    </location>
</feature>
<feature type="transmembrane region" description="Helical" evidence="1">
    <location>
        <begin position="334"/>
        <end position="356"/>
    </location>
</feature>
<evidence type="ECO:0000256" key="1">
    <source>
        <dbReference type="SAM" id="Phobius"/>
    </source>
</evidence>
<name>A0A6J4ILS1_9ACTN</name>
<dbReference type="Pfam" id="PF01757">
    <property type="entry name" value="Acyl_transf_3"/>
    <property type="match status" value="1"/>
</dbReference>
<keyword evidence="1" id="KW-0812">Transmembrane</keyword>
<gene>
    <name evidence="3" type="ORF">AVDCRST_MAG50-2409</name>
</gene>
<keyword evidence="1" id="KW-1133">Transmembrane helix</keyword>
<dbReference type="AlphaFoldDB" id="A0A6J4ILS1"/>
<dbReference type="InterPro" id="IPR052734">
    <property type="entry name" value="Nod_factor_acetyltransferase"/>
</dbReference>
<feature type="transmembrane region" description="Helical" evidence="1">
    <location>
        <begin position="376"/>
        <end position="395"/>
    </location>
</feature>
<accession>A0A6J4ILS1</accession>
<feature type="domain" description="Acyltransferase 3" evidence="2">
    <location>
        <begin position="18"/>
        <end position="379"/>
    </location>
</feature>
<proteinExistence type="predicted"/>
<organism evidence="3">
    <name type="scientific">uncultured Acidimicrobiales bacterium</name>
    <dbReference type="NCBI Taxonomy" id="310071"/>
    <lineage>
        <taxon>Bacteria</taxon>
        <taxon>Bacillati</taxon>
        <taxon>Actinomycetota</taxon>
        <taxon>Acidimicrobiia</taxon>
        <taxon>Acidimicrobiales</taxon>
        <taxon>environmental samples</taxon>
    </lineage>
</organism>